<protein>
    <submittedName>
        <fullName evidence="1">Uncharacterized protein</fullName>
    </submittedName>
</protein>
<evidence type="ECO:0000313" key="1">
    <source>
        <dbReference type="EMBL" id="TKR82271.1"/>
    </source>
</evidence>
<dbReference type="AlphaFoldDB" id="A0A4U5NHY4"/>
<dbReference type="EMBL" id="AZBU02000004">
    <property type="protein sequence ID" value="TKR82271.1"/>
    <property type="molecule type" value="Genomic_DNA"/>
</dbReference>
<evidence type="ECO:0000313" key="2">
    <source>
        <dbReference type="Proteomes" id="UP000298663"/>
    </source>
</evidence>
<reference evidence="1 2" key="1">
    <citation type="journal article" date="2015" name="Genome Biol.">
        <title>Comparative genomics of Steinernema reveals deeply conserved gene regulatory networks.</title>
        <authorList>
            <person name="Dillman A.R."/>
            <person name="Macchietto M."/>
            <person name="Porter C.F."/>
            <person name="Rogers A."/>
            <person name="Williams B."/>
            <person name="Antoshechkin I."/>
            <person name="Lee M.M."/>
            <person name="Goodwin Z."/>
            <person name="Lu X."/>
            <person name="Lewis E.E."/>
            <person name="Goodrich-Blair H."/>
            <person name="Stock S.P."/>
            <person name="Adams B.J."/>
            <person name="Sternberg P.W."/>
            <person name="Mortazavi A."/>
        </authorList>
    </citation>
    <scope>NUCLEOTIDE SEQUENCE [LARGE SCALE GENOMIC DNA]</scope>
    <source>
        <strain evidence="1 2">ALL</strain>
    </source>
</reference>
<keyword evidence="2" id="KW-1185">Reference proteome</keyword>
<dbReference type="Proteomes" id="UP000298663">
    <property type="component" value="Unassembled WGS sequence"/>
</dbReference>
<organism evidence="1 2">
    <name type="scientific">Steinernema carpocapsae</name>
    <name type="common">Entomopathogenic nematode</name>
    <dbReference type="NCBI Taxonomy" id="34508"/>
    <lineage>
        <taxon>Eukaryota</taxon>
        <taxon>Metazoa</taxon>
        <taxon>Ecdysozoa</taxon>
        <taxon>Nematoda</taxon>
        <taxon>Chromadorea</taxon>
        <taxon>Rhabditida</taxon>
        <taxon>Tylenchina</taxon>
        <taxon>Panagrolaimomorpha</taxon>
        <taxon>Strongyloidoidea</taxon>
        <taxon>Steinernematidae</taxon>
        <taxon>Steinernema</taxon>
    </lineage>
</organism>
<proteinExistence type="predicted"/>
<accession>A0A4U5NHY4</accession>
<reference evidence="1 2" key="2">
    <citation type="journal article" date="2019" name="G3 (Bethesda)">
        <title>Hybrid Assembly of the Genome of the Entomopathogenic Nematode Steinernema carpocapsae Identifies the X-Chromosome.</title>
        <authorList>
            <person name="Serra L."/>
            <person name="Macchietto M."/>
            <person name="Macias-Munoz A."/>
            <person name="McGill C.J."/>
            <person name="Rodriguez I.M."/>
            <person name="Rodriguez B."/>
            <person name="Murad R."/>
            <person name="Mortazavi A."/>
        </authorList>
    </citation>
    <scope>NUCLEOTIDE SEQUENCE [LARGE SCALE GENOMIC DNA]</scope>
    <source>
        <strain evidence="1 2">ALL</strain>
    </source>
</reference>
<name>A0A4U5NHY4_STECR</name>
<comment type="caution">
    <text evidence="1">The sequence shown here is derived from an EMBL/GenBank/DDBJ whole genome shotgun (WGS) entry which is preliminary data.</text>
</comment>
<sequence>MRRPTETSKQSGKLKEATKASLESKSNWILRKIRSQETRRFCASSPPFVSDQIEFFGSGSDPTFDFGLTHS</sequence>
<gene>
    <name evidence="1" type="ORF">L596_016017</name>
</gene>